<keyword evidence="3" id="KW-0238">DNA-binding</keyword>
<dbReference type="PROSITE" id="PS50931">
    <property type="entry name" value="HTH_LYSR"/>
    <property type="match status" value="1"/>
</dbReference>
<comment type="similarity">
    <text evidence="1">Belongs to the LysR transcriptional regulatory family.</text>
</comment>
<keyword evidence="2" id="KW-0805">Transcription regulation</keyword>
<dbReference type="Gene3D" id="3.40.190.290">
    <property type="match status" value="1"/>
</dbReference>
<evidence type="ECO:0000256" key="3">
    <source>
        <dbReference type="ARBA" id="ARBA00023125"/>
    </source>
</evidence>
<sequence>MFKDFAKIETFLTVVREKSFSKASRKLGISQPAVTQQIKFLEDYLNIPIVDRKKSGISLTKEGEELFQALLSLEKQILITEKEVLRLVNKEMLFILGASPVIGNYILPEFLNDIQEVISNQVMVKVNSSVELTELVVNRKVDLALIESPTFHPNIFYREWMEDELVVVSRSPLPSTLKKEELFGLQWICREEESNTRKIIYETFHKIDVDCKNFTIKNIANSAITIKQTLLKADINEAPTVSILSKYMVEDDVKAGRLHVATIKGIHLMRKFYICYLKDRIQDALITSALDFITRKQDIKPSI</sequence>
<evidence type="ECO:0000313" key="6">
    <source>
        <dbReference type="EMBL" id="AOO66743.1"/>
    </source>
</evidence>
<dbReference type="Proteomes" id="UP000094609">
    <property type="component" value="Chromosome"/>
</dbReference>
<dbReference type="PATRIC" id="fig|1193502.14.peg.3028"/>
<dbReference type="InterPro" id="IPR036388">
    <property type="entry name" value="WH-like_DNA-bd_sf"/>
</dbReference>
<name>A0A1D7TP29_9BACT</name>
<dbReference type="InterPro" id="IPR000847">
    <property type="entry name" value="LysR_HTH_N"/>
</dbReference>
<dbReference type="KEGG" id="shal:SHALO_2996"/>
<dbReference type="PRINTS" id="PR00039">
    <property type="entry name" value="HTHLYSR"/>
</dbReference>
<dbReference type="STRING" id="1193502.SHALO_2996"/>
<proteinExistence type="inferred from homology"/>
<dbReference type="RefSeq" id="WP_069479246.1">
    <property type="nucleotide sequence ID" value="NZ_CP017111.1"/>
</dbReference>
<evidence type="ECO:0000256" key="4">
    <source>
        <dbReference type="ARBA" id="ARBA00023163"/>
    </source>
</evidence>
<evidence type="ECO:0000256" key="2">
    <source>
        <dbReference type="ARBA" id="ARBA00023015"/>
    </source>
</evidence>
<organism evidence="6 7">
    <name type="scientific">Sulfurospirillum halorespirans DSM 13726</name>
    <dbReference type="NCBI Taxonomy" id="1193502"/>
    <lineage>
        <taxon>Bacteria</taxon>
        <taxon>Pseudomonadati</taxon>
        <taxon>Campylobacterota</taxon>
        <taxon>Epsilonproteobacteria</taxon>
        <taxon>Campylobacterales</taxon>
        <taxon>Sulfurospirillaceae</taxon>
        <taxon>Sulfurospirillum</taxon>
    </lineage>
</organism>
<keyword evidence="7" id="KW-1185">Reference proteome</keyword>
<dbReference type="EMBL" id="CP017111">
    <property type="protein sequence ID" value="AOO66743.1"/>
    <property type="molecule type" value="Genomic_DNA"/>
</dbReference>
<keyword evidence="4" id="KW-0804">Transcription</keyword>
<evidence type="ECO:0000256" key="1">
    <source>
        <dbReference type="ARBA" id="ARBA00009437"/>
    </source>
</evidence>
<accession>A0A1D7TP29</accession>
<dbReference type="InterPro" id="IPR005119">
    <property type="entry name" value="LysR_subst-bd"/>
</dbReference>
<protein>
    <submittedName>
        <fullName evidence="6">Transcriptional regulator</fullName>
    </submittedName>
</protein>
<dbReference type="InterPro" id="IPR036390">
    <property type="entry name" value="WH_DNA-bd_sf"/>
</dbReference>
<gene>
    <name evidence="6" type="ORF">SHALO_2996</name>
</gene>
<dbReference type="PANTHER" id="PTHR30126">
    <property type="entry name" value="HTH-TYPE TRANSCRIPTIONAL REGULATOR"/>
    <property type="match status" value="1"/>
</dbReference>
<evidence type="ECO:0000313" key="7">
    <source>
        <dbReference type="Proteomes" id="UP000094609"/>
    </source>
</evidence>
<dbReference type="SUPFAM" id="SSF46785">
    <property type="entry name" value="Winged helix' DNA-binding domain"/>
    <property type="match status" value="1"/>
</dbReference>
<dbReference type="GO" id="GO:0003700">
    <property type="term" value="F:DNA-binding transcription factor activity"/>
    <property type="evidence" value="ECO:0007669"/>
    <property type="project" value="InterPro"/>
</dbReference>
<dbReference type="SUPFAM" id="SSF53850">
    <property type="entry name" value="Periplasmic binding protein-like II"/>
    <property type="match status" value="1"/>
</dbReference>
<dbReference type="GO" id="GO:0000976">
    <property type="term" value="F:transcription cis-regulatory region binding"/>
    <property type="evidence" value="ECO:0007669"/>
    <property type="project" value="TreeGrafter"/>
</dbReference>
<dbReference type="PANTHER" id="PTHR30126:SF64">
    <property type="entry name" value="HTH-TYPE TRANSCRIPTIONAL REGULATOR CITR"/>
    <property type="match status" value="1"/>
</dbReference>
<dbReference type="Pfam" id="PF03466">
    <property type="entry name" value="LysR_substrate"/>
    <property type="match status" value="1"/>
</dbReference>
<dbReference type="Gene3D" id="1.10.10.10">
    <property type="entry name" value="Winged helix-like DNA-binding domain superfamily/Winged helix DNA-binding domain"/>
    <property type="match status" value="1"/>
</dbReference>
<evidence type="ECO:0000259" key="5">
    <source>
        <dbReference type="PROSITE" id="PS50931"/>
    </source>
</evidence>
<reference evidence="7" key="1">
    <citation type="submission" date="2016-08" db="EMBL/GenBank/DDBJ databases">
        <title>Complete genome sequence of the organohalide-respiring Epsilonproteobacterium Sulfurospirillum halorespirans.</title>
        <authorList>
            <person name="Goris T."/>
            <person name="Zimmermann J."/>
            <person name="Schenz B."/>
            <person name="Lemos M."/>
            <person name="Hackermueller J."/>
            <person name="Diekert G."/>
        </authorList>
    </citation>
    <scope>NUCLEOTIDE SEQUENCE [LARGE SCALE GENOMIC DNA]</scope>
    <source>
        <strain>DSM 13726</strain>
        <strain evidence="7">PCE-M2</strain>
    </source>
</reference>
<feature type="domain" description="HTH lysR-type" evidence="5">
    <location>
        <begin position="1"/>
        <end position="60"/>
    </location>
</feature>
<dbReference type="AlphaFoldDB" id="A0A1D7TP29"/>
<dbReference type="Pfam" id="PF00126">
    <property type="entry name" value="HTH_1"/>
    <property type="match status" value="1"/>
</dbReference>